<gene>
    <name evidence="1" type="ORF">RHMOL_Rhmol10G0075300</name>
</gene>
<dbReference type="Proteomes" id="UP001062846">
    <property type="component" value="Chromosome 10"/>
</dbReference>
<comment type="caution">
    <text evidence="1">The sequence shown here is derived from an EMBL/GenBank/DDBJ whole genome shotgun (WGS) entry which is preliminary data.</text>
</comment>
<evidence type="ECO:0000313" key="1">
    <source>
        <dbReference type="EMBL" id="KAI8534250.1"/>
    </source>
</evidence>
<organism evidence="1 2">
    <name type="scientific">Rhododendron molle</name>
    <name type="common">Chinese azalea</name>
    <name type="synonym">Azalea mollis</name>
    <dbReference type="NCBI Taxonomy" id="49168"/>
    <lineage>
        <taxon>Eukaryota</taxon>
        <taxon>Viridiplantae</taxon>
        <taxon>Streptophyta</taxon>
        <taxon>Embryophyta</taxon>
        <taxon>Tracheophyta</taxon>
        <taxon>Spermatophyta</taxon>
        <taxon>Magnoliopsida</taxon>
        <taxon>eudicotyledons</taxon>
        <taxon>Gunneridae</taxon>
        <taxon>Pentapetalae</taxon>
        <taxon>asterids</taxon>
        <taxon>Ericales</taxon>
        <taxon>Ericaceae</taxon>
        <taxon>Ericoideae</taxon>
        <taxon>Rhodoreae</taxon>
        <taxon>Rhododendron</taxon>
    </lineage>
</organism>
<reference evidence="1" key="1">
    <citation type="submission" date="2022-02" db="EMBL/GenBank/DDBJ databases">
        <title>Plant Genome Project.</title>
        <authorList>
            <person name="Zhang R.-G."/>
        </authorList>
    </citation>
    <scope>NUCLEOTIDE SEQUENCE</scope>
    <source>
        <strain evidence="1">AT1</strain>
    </source>
</reference>
<accession>A0ACC0LZY4</accession>
<sequence length="326" mass="36566">MESEGTAQSQTSSAKDKQARRLWTHKEEECLLAAMMECISEKYRAHNGFKPGYFNEVEKELKKKLPGTTLKAVPNIESKVKTWKKMYALILDITRISGVGWNYATNSIQVDSEDVWKEYEKSNTKAKGMNGKAFPMYESWQFLFGRDRATGEGAEDAAELDDIPGDPVETINLVDLFNDCYTPSFANGDPAFVDITTSSGTPTSYANPTTPRSNANTPATNVGPEMMPCLLILQCQVKENNTIGWFSLAVVQASILVGRPRDCRLMDTRGTCSKDTPRTTKRKEHCYSSMRKDTGSFKCSQFEANNNQVTMVPHPEMVWKFNIDIV</sequence>
<protein>
    <submittedName>
        <fullName evidence="1">Uncharacterized protein</fullName>
    </submittedName>
</protein>
<dbReference type="EMBL" id="CM046397">
    <property type="protein sequence ID" value="KAI8534250.1"/>
    <property type="molecule type" value="Genomic_DNA"/>
</dbReference>
<proteinExistence type="predicted"/>
<name>A0ACC0LZY4_RHOML</name>
<evidence type="ECO:0000313" key="2">
    <source>
        <dbReference type="Proteomes" id="UP001062846"/>
    </source>
</evidence>
<keyword evidence="2" id="KW-1185">Reference proteome</keyword>